<organism evidence="1 2">
    <name type="scientific">Chryseobacterium lathyri</name>
    <dbReference type="NCBI Taxonomy" id="395933"/>
    <lineage>
        <taxon>Bacteria</taxon>
        <taxon>Pseudomonadati</taxon>
        <taxon>Bacteroidota</taxon>
        <taxon>Flavobacteriia</taxon>
        <taxon>Flavobacteriales</taxon>
        <taxon>Weeksellaceae</taxon>
        <taxon>Chryseobacterium group</taxon>
        <taxon>Chryseobacterium</taxon>
    </lineage>
</organism>
<sequence>MFFAQALKVVIKQDGKVIEPVNDVYELKKTAFLFEITSVNLEGFLIGATTDKDIYTAAAGPYNPEVPWFQNTGMAEELYNKDKELFLTDTAPSYWYYTDAKDHRFDKNPKGNLKQWTATRTITRFYDIMTDQAINLKDFDGNAYVFMYESIYNDEYDLTGKKILSLRFIKIPDCSSQESYLFDNQTVFYGQFNG</sequence>
<dbReference type="RefSeq" id="WP_228452534.1">
    <property type="nucleotide sequence ID" value="NZ_BJYI01000003.1"/>
</dbReference>
<evidence type="ECO:0000313" key="1">
    <source>
        <dbReference type="EMBL" id="GEN70766.1"/>
    </source>
</evidence>
<gene>
    <name evidence="1" type="ORF">CLA01_08380</name>
</gene>
<name>A0A511Y6F6_9FLAO</name>
<accession>A0A511Y6F6</accession>
<protein>
    <submittedName>
        <fullName evidence="1">Uncharacterized protein</fullName>
    </submittedName>
</protein>
<dbReference type="EMBL" id="BJYI01000003">
    <property type="protein sequence ID" value="GEN70766.1"/>
    <property type="molecule type" value="Genomic_DNA"/>
</dbReference>
<reference evidence="1 2" key="1">
    <citation type="submission" date="2019-07" db="EMBL/GenBank/DDBJ databases">
        <title>Whole genome shotgun sequence of Chryseobacterium lathyri NBRC 105250.</title>
        <authorList>
            <person name="Hosoyama A."/>
            <person name="Uohara A."/>
            <person name="Ohji S."/>
            <person name="Ichikawa N."/>
        </authorList>
    </citation>
    <scope>NUCLEOTIDE SEQUENCE [LARGE SCALE GENOMIC DNA]</scope>
    <source>
        <strain evidence="1 2">NBRC 105250</strain>
    </source>
</reference>
<proteinExistence type="predicted"/>
<evidence type="ECO:0000313" key="2">
    <source>
        <dbReference type="Proteomes" id="UP000321150"/>
    </source>
</evidence>
<comment type="caution">
    <text evidence="1">The sequence shown here is derived from an EMBL/GenBank/DDBJ whole genome shotgun (WGS) entry which is preliminary data.</text>
</comment>
<dbReference type="Proteomes" id="UP000321150">
    <property type="component" value="Unassembled WGS sequence"/>
</dbReference>
<dbReference type="AlphaFoldDB" id="A0A511Y6F6"/>